<protein>
    <submittedName>
        <fullName evidence="1">Uncharacterized protein</fullName>
    </submittedName>
</protein>
<sequence>MNVPASEWTNWIPMHDDTSPKSFISKWNLRNSLEDTWAFNTDLRTLTHGLCKFSDKPFVGPRDLPCRNFITVLNTPLL</sequence>
<reference evidence="1 2" key="1">
    <citation type="journal article" date="2019" name="Sci. Rep.">
        <title>Comparative genomics of chytrid fungi reveal insights into the obligate biotrophic and pathogenic lifestyle of Synchytrium endobioticum.</title>
        <authorList>
            <person name="van de Vossenberg B.T.L.H."/>
            <person name="Warris S."/>
            <person name="Nguyen H.D.T."/>
            <person name="van Gent-Pelzer M.P.E."/>
            <person name="Joly D.L."/>
            <person name="van de Geest H.C."/>
            <person name="Bonants P.J.M."/>
            <person name="Smith D.S."/>
            <person name="Levesque C.A."/>
            <person name="van der Lee T.A.J."/>
        </authorList>
    </citation>
    <scope>NUCLEOTIDE SEQUENCE [LARGE SCALE GENOMIC DNA]</scope>
    <source>
        <strain evidence="1 2">LEV6574</strain>
    </source>
</reference>
<accession>A0A507CQS2</accession>
<gene>
    <name evidence="1" type="ORF">SeLEV6574_g06062</name>
</gene>
<name>A0A507CQS2_9FUNG</name>
<evidence type="ECO:0000313" key="1">
    <source>
        <dbReference type="EMBL" id="TPX41497.1"/>
    </source>
</evidence>
<dbReference type="EMBL" id="QEAM01000317">
    <property type="protein sequence ID" value="TPX41497.1"/>
    <property type="molecule type" value="Genomic_DNA"/>
</dbReference>
<dbReference type="VEuPathDB" id="FungiDB:SeMB42_g04023"/>
<proteinExistence type="predicted"/>
<organism evidence="1 2">
    <name type="scientific">Synchytrium endobioticum</name>
    <dbReference type="NCBI Taxonomy" id="286115"/>
    <lineage>
        <taxon>Eukaryota</taxon>
        <taxon>Fungi</taxon>
        <taxon>Fungi incertae sedis</taxon>
        <taxon>Chytridiomycota</taxon>
        <taxon>Chytridiomycota incertae sedis</taxon>
        <taxon>Chytridiomycetes</taxon>
        <taxon>Synchytriales</taxon>
        <taxon>Synchytriaceae</taxon>
        <taxon>Synchytrium</taxon>
    </lineage>
</organism>
<dbReference type="Proteomes" id="UP000320475">
    <property type="component" value="Unassembled WGS sequence"/>
</dbReference>
<dbReference type="AlphaFoldDB" id="A0A507CQS2"/>
<evidence type="ECO:0000313" key="2">
    <source>
        <dbReference type="Proteomes" id="UP000320475"/>
    </source>
</evidence>
<comment type="caution">
    <text evidence="1">The sequence shown here is derived from an EMBL/GenBank/DDBJ whole genome shotgun (WGS) entry which is preliminary data.</text>
</comment>